<proteinExistence type="predicted"/>
<evidence type="ECO:0000313" key="4">
    <source>
        <dbReference type="Proteomes" id="UP000232883"/>
    </source>
</evidence>
<dbReference type="GO" id="GO:0006508">
    <property type="term" value="P:proteolysis"/>
    <property type="evidence" value="ECO:0007669"/>
    <property type="project" value="InterPro"/>
</dbReference>
<evidence type="ECO:0000256" key="1">
    <source>
        <dbReference type="SAM" id="SignalP"/>
    </source>
</evidence>
<evidence type="ECO:0000313" key="3">
    <source>
        <dbReference type="EMBL" id="AUD06477.1"/>
    </source>
</evidence>
<gene>
    <name evidence="3" type="ORF">CWM47_34320</name>
</gene>
<keyword evidence="4" id="KW-1185">Reference proteome</keyword>
<dbReference type="EMBL" id="CP025096">
    <property type="protein sequence ID" value="AUD06477.1"/>
    <property type="molecule type" value="Genomic_DNA"/>
</dbReference>
<keyword evidence="1" id="KW-0732">Signal</keyword>
<dbReference type="InterPro" id="IPR029045">
    <property type="entry name" value="ClpP/crotonase-like_dom_sf"/>
</dbReference>
<dbReference type="Pfam" id="PF03572">
    <property type="entry name" value="Peptidase_S41"/>
    <property type="match status" value="1"/>
</dbReference>
<dbReference type="Pfam" id="PF14684">
    <property type="entry name" value="Tricorn_C1"/>
    <property type="match status" value="1"/>
</dbReference>
<accession>A0A2K8Z9D1</accession>
<dbReference type="CDD" id="cd07563">
    <property type="entry name" value="Peptidase_S41_IRBP"/>
    <property type="match status" value="1"/>
</dbReference>
<dbReference type="Proteomes" id="UP000232883">
    <property type="component" value="Chromosome"/>
</dbReference>
<dbReference type="Gene3D" id="3.30.750.44">
    <property type="match status" value="1"/>
</dbReference>
<dbReference type="KEGG" id="spir:CWM47_34320"/>
<feature type="domain" description="Tail specific protease" evidence="2">
    <location>
        <begin position="116"/>
        <end position="326"/>
    </location>
</feature>
<reference evidence="3 4" key="1">
    <citation type="submission" date="2017-11" db="EMBL/GenBank/DDBJ databases">
        <title>Taxonomic description and genome sequences of Spirosoma HA7 sp. nov., isolated from pollen microhabitat of Corylus avellana.</title>
        <authorList>
            <person name="Ambika Manirajan B."/>
            <person name="Suarez C."/>
            <person name="Ratering S."/>
            <person name="Geissler-Plaum R."/>
            <person name="Cardinale M."/>
            <person name="Sylvia S."/>
        </authorList>
    </citation>
    <scope>NUCLEOTIDE SEQUENCE [LARGE SCALE GENOMIC DNA]</scope>
    <source>
        <strain evidence="3 4">HA7</strain>
    </source>
</reference>
<feature type="chain" id="PRO_5014622981" description="Tail specific protease domain-containing protein" evidence="1">
    <location>
        <begin position="20"/>
        <end position="518"/>
    </location>
</feature>
<dbReference type="GO" id="GO:0008236">
    <property type="term" value="F:serine-type peptidase activity"/>
    <property type="evidence" value="ECO:0007669"/>
    <property type="project" value="InterPro"/>
</dbReference>
<dbReference type="RefSeq" id="WP_100993018.1">
    <property type="nucleotide sequence ID" value="NZ_CP025096.1"/>
</dbReference>
<name>A0A2K8Z9D1_9BACT</name>
<organism evidence="3 4">
    <name type="scientific">Spirosoma pollinicola</name>
    <dbReference type="NCBI Taxonomy" id="2057025"/>
    <lineage>
        <taxon>Bacteria</taxon>
        <taxon>Pseudomonadati</taxon>
        <taxon>Bacteroidota</taxon>
        <taxon>Cytophagia</taxon>
        <taxon>Cytophagales</taxon>
        <taxon>Cytophagaceae</taxon>
        <taxon>Spirosoma</taxon>
    </lineage>
</organism>
<dbReference type="Gene3D" id="3.90.226.10">
    <property type="entry name" value="2-enoyl-CoA Hydratase, Chain A, domain 1"/>
    <property type="match status" value="1"/>
</dbReference>
<dbReference type="OrthoDB" id="6397760at2"/>
<evidence type="ECO:0000259" key="2">
    <source>
        <dbReference type="SMART" id="SM00245"/>
    </source>
</evidence>
<dbReference type="InterPro" id="IPR028204">
    <property type="entry name" value="Tricorn_C1"/>
</dbReference>
<dbReference type="AlphaFoldDB" id="A0A2K8Z9D1"/>
<dbReference type="PANTHER" id="PTHR11261:SF3">
    <property type="entry name" value="RETINOL-BINDING PROTEIN 3"/>
    <property type="match status" value="1"/>
</dbReference>
<sequence length="518" mass="58037">MKVVLLLILCYIGQALSLANPLPKTSPERNFEAFWQLFQQHYAHFETRHLDWQQQYQRFRGQVTPATTDAQLLAIFQAMVAPLQDGHVAISPTGDLPASAQYSPFYQQFPTKALQAQFHQVTLDQLRERGFGPLIPFRSAPYQIGGYCRSKDYGYLQLNGFGGMPLATFSQQLDQMVDSFVDVKGLILDVRINGGGSPAYLEALVGRLIQVKQLVGFGRTRISKSKQEYTPWTAYYVAPKGEKQLLKPTVLLTSGATISAGDHCALYLKELPYVKLIGENSNGIFSPMFGHRLPNGWQVALSNGQTVSAKRVSYEAKGVPVDLAVTHHRSDMQQGTDPGLETAFTFLQTHQTELAQQTRCYEQLALDFYADSLLVSKAYGDVTAYSTGLVEEDATLLAPFARKCYSLQGVANLDRVQQRIQAEGEADSSFYQRNVKHRFYVHLPGAIRARMQWPFVRRNARRLTIAHHISLGEKKYVRIHLSQGGGKGETVLIVLDQAGHVVEHCALSYNYLSSQFYQ</sequence>
<dbReference type="SMART" id="SM00245">
    <property type="entry name" value="TSPc"/>
    <property type="match status" value="1"/>
</dbReference>
<dbReference type="InterPro" id="IPR005151">
    <property type="entry name" value="Tail-specific_protease"/>
</dbReference>
<protein>
    <recommendedName>
        <fullName evidence="2">Tail specific protease domain-containing protein</fullName>
    </recommendedName>
</protein>
<dbReference type="PANTHER" id="PTHR11261">
    <property type="entry name" value="INTERPHOTORECEPTOR RETINOID-BINDING PROTEIN"/>
    <property type="match status" value="1"/>
</dbReference>
<feature type="signal peptide" evidence="1">
    <location>
        <begin position="1"/>
        <end position="19"/>
    </location>
</feature>
<dbReference type="SUPFAM" id="SSF52096">
    <property type="entry name" value="ClpP/crotonase"/>
    <property type="match status" value="1"/>
</dbReference>